<reference evidence="1" key="1">
    <citation type="submission" date="2014-11" db="EMBL/GenBank/DDBJ databases">
        <authorList>
            <person name="Amaro Gonzalez C."/>
        </authorList>
    </citation>
    <scope>NUCLEOTIDE SEQUENCE</scope>
</reference>
<accession>A0A0E9WJ00</accession>
<dbReference type="AlphaFoldDB" id="A0A0E9WJ00"/>
<evidence type="ECO:0000313" key="1">
    <source>
        <dbReference type="EMBL" id="JAH90251.1"/>
    </source>
</evidence>
<reference evidence="1" key="2">
    <citation type="journal article" date="2015" name="Fish Shellfish Immunol.">
        <title>Early steps in the European eel (Anguilla anguilla)-Vibrio vulnificus interaction in the gills: Role of the RtxA13 toxin.</title>
        <authorList>
            <person name="Callol A."/>
            <person name="Pajuelo D."/>
            <person name="Ebbesson L."/>
            <person name="Teles M."/>
            <person name="MacKenzie S."/>
            <person name="Amaro C."/>
        </authorList>
    </citation>
    <scope>NUCLEOTIDE SEQUENCE</scope>
</reference>
<dbReference type="EMBL" id="GBXM01018326">
    <property type="protein sequence ID" value="JAH90251.1"/>
    <property type="molecule type" value="Transcribed_RNA"/>
</dbReference>
<protein>
    <submittedName>
        <fullName evidence="1">Uncharacterized protein</fullName>
    </submittedName>
</protein>
<organism evidence="1">
    <name type="scientific">Anguilla anguilla</name>
    <name type="common">European freshwater eel</name>
    <name type="synonym">Muraena anguilla</name>
    <dbReference type="NCBI Taxonomy" id="7936"/>
    <lineage>
        <taxon>Eukaryota</taxon>
        <taxon>Metazoa</taxon>
        <taxon>Chordata</taxon>
        <taxon>Craniata</taxon>
        <taxon>Vertebrata</taxon>
        <taxon>Euteleostomi</taxon>
        <taxon>Actinopterygii</taxon>
        <taxon>Neopterygii</taxon>
        <taxon>Teleostei</taxon>
        <taxon>Anguilliformes</taxon>
        <taxon>Anguillidae</taxon>
        <taxon>Anguilla</taxon>
    </lineage>
</organism>
<proteinExistence type="predicted"/>
<sequence length="69" mass="7953">MFYLVFGGVRHSHAHAHTHTDLKKRSCNRCSLIPTIISSVKAAAFPPENHLYRQLKIYRALHLKKNTNN</sequence>
<name>A0A0E9WJ00_ANGAN</name>